<protein>
    <recommendedName>
        <fullName evidence="3">DUF4044 domain-containing protein</fullName>
    </recommendedName>
</protein>
<feature type="transmembrane region" description="Helical" evidence="1">
    <location>
        <begin position="12"/>
        <end position="31"/>
    </location>
</feature>
<dbReference type="EMBL" id="VSSQ01014238">
    <property type="protein sequence ID" value="MPM53229.1"/>
    <property type="molecule type" value="Genomic_DNA"/>
</dbReference>
<keyword evidence="1" id="KW-0812">Transmembrane</keyword>
<evidence type="ECO:0000313" key="2">
    <source>
        <dbReference type="EMBL" id="MPM53229.1"/>
    </source>
</evidence>
<evidence type="ECO:0008006" key="3">
    <source>
        <dbReference type="Google" id="ProtNLM"/>
    </source>
</evidence>
<comment type="caution">
    <text evidence="2">The sequence shown here is derived from an EMBL/GenBank/DDBJ whole genome shotgun (WGS) entry which is preliminary data.</text>
</comment>
<accession>A0A645AJ87</accession>
<proteinExistence type="predicted"/>
<keyword evidence="1" id="KW-1133">Transmembrane helix</keyword>
<organism evidence="2">
    <name type="scientific">bioreactor metagenome</name>
    <dbReference type="NCBI Taxonomy" id="1076179"/>
    <lineage>
        <taxon>unclassified sequences</taxon>
        <taxon>metagenomes</taxon>
        <taxon>ecological metagenomes</taxon>
    </lineage>
</organism>
<sequence>MKDKKRLKIAKILAATVCLFMVLGILLPVIIGA</sequence>
<dbReference type="AlphaFoldDB" id="A0A645AJ87"/>
<gene>
    <name evidence="2" type="ORF">SDC9_99994</name>
</gene>
<name>A0A645AJ87_9ZZZZ</name>
<reference evidence="2" key="1">
    <citation type="submission" date="2019-08" db="EMBL/GenBank/DDBJ databases">
        <authorList>
            <person name="Kucharzyk K."/>
            <person name="Murdoch R.W."/>
            <person name="Higgins S."/>
            <person name="Loffler F."/>
        </authorList>
    </citation>
    <scope>NUCLEOTIDE SEQUENCE</scope>
</reference>
<evidence type="ECO:0000256" key="1">
    <source>
        <dbReference type="SAM" id="Phobius"/>
    </source>
</evidence>
<keyword evidence="1" id="KW-0472">Membrane</keyword>